<dbReference type="RefSeq" id="WP_027845331.1">
    <property type="nucleotide sequence ID" value="NZ_LMTZ01000118.1"/>
</dbReference>
<evidence type="ECO:0000313" key="8">
    <source>
        <dbReference type="EMBL" id="KST64058.1"/>
    </source>
</evidence>
<feature type="transmembrane region" description="Helical" evidence="7">
    <location>
        <begin position="288"/>
        <end position="320"/>
    </location>
</feature>
<feature type="transmembrane region" description="Helical" evidence="7">
    <location>
        <begin position="12"/>
        <end position="34"/>
    </location>
</feature>
<keyword evidence="10" id="KW-1185">Reference proteome</keyword>
<protein>
    <recommendedName>
        <fullName evidence="11">Chromate transporter</fullName>
    </recommendedName>
</protein>
<keyword evidence="4 7" id="KW-0812">Transmembrane</keyword>
<dbReference type="OrthoDB" id="9788907at2"/>
<dbReference type="EMBL" id="LMTZ01000129">
    <property type="protein sequence ID" value="KST64058.1"/>
    <property type="molecule type" value="Genomic_DNA"/>
</dbReference>
<comment type="similarity">
    <text evidence="2">Belongs to the chromate ion transporter (CHR) (TC 2.A.51) family.</text>
</comment>
<comment type="caution">
    <text evidence="8">The sequence shown here is derived from an EMBL/GenBank/DDBJ whole genome shotgun (WGS) entry which is preliminary data.</text>
</comment>
<evidence type="ECO:0000256" key="2">
    <source>
        <dbReference type="ARBA" id="ARBA00005262"/>
    </source>
</evidence>
<gene>
    <name evidence="8" type="ORF">BC008_40405</name>
    <name evidence="9" type="ORF">BC008_41380</name>
</gene>
<dbReference type="Pfam" id="PF02417">
    <property type="entry name" value="Chromate_transp"/>
    <property type="match status" value="2"/>
</dbReference>
<dbReference type="GO" id="GO:0015109">
    <property type="term" value="F:chromate transmembrane transporter activity"/>
    <property type="evidence" value="ECO:0007669"/>
    <property type="project" value="InterPro"/>
</dbReference>
<dbReference type="NCBIfam" id="TIGR00937">
    <property type="entry name" value="2A51"/>
    <property type="match status" value="1"/>
</dbReference>
<dbReference type="InterPro" id="IPR014047">
    <property type="entry name" value="Chr_Tranpt_l_chain"/>
</dbReference>
<proteinExistence type="inferred from homology"/>
<feature type="transmembrane region" description="Helical" evidence="7">
    <location>
        <begin position="379"/>
        <end position="395"/>
    </location>
</feature>
<evidence type="ECO:0008006" key="11">
    <source>
        <dbReference type="Google" id="ProtNLM"/>
    </source>
</evidence>
<dbReference type="Proteomes" id="UP000053372">
    <property type="component" value="Unassembled WGS sequence"/>
</dbReference>
<feature type="transmembrane region" description="Helical" evidence="7">
    <location>
        <begin position="332"/>
        <end position="350"/>
    </location>
</feature>
<dbReference type="InterPro" id="IPR003370">
    <property type="entry name" value="Chromate_transpt"/>
</dbReference>
<dbReference type="PIRSF" id="PIRSF004810">
    <property type="entry name" value="ChrA"/>
    <property type="match status" value="1"/>
</dbReference>
<keyword evidence="5 7" id="KW-1133">Transmembrane helix</keyword>
<feature type="transmembrane region" description="Helical" evidence="7">
    <location>
        <begin position="233"/>
        <end position="252"/>
    </location>
</feature>
<evidence type="ECO:0000256" key="1">
    <source>
        <dbReference type="ARBA" id="ARBA00004651"/>
    </source>
</evidence>
<feature type="transmembrane region" description="Helical" evidence="7">
    <location>
        <begin position="113"/>
        <end position="133"/>
    </location>
</feature>
<evidence type="ECO:0000313" key="9">
    <source>
        <dbReference type="EMBL" id="KST64768.1"/>
    </source>
</evidence>
<evidence type="ECO:0000256" key="5">
    <source>
        <dbReference type="ARBA" id="ARBA00022989"/>
    </source>
</evidence>
<dbReference type="PANTHER" id="PTHR33567:SF3">
    <property type="entry name" value="CHROMATE ION TRANSPORTER (EUROFUNG)"/>
    <property type="match status" value="1"/>
</dbReference>
<evidence type="ECO:0000313" key="10">
    <source>
        <dbReference type="Proteomes" id="UP000053372"/>
    </source>
</evidence>
<sequence>MNTDRLKNLSQLAILCLKLGSTGVGGFLVVLAMMEYEVVTRKKWLTKQKFLDIIGASNLVPGPSSVEVTIHVGYLYGGWLGFVISGICLIFPAALIKTAFAWAYTQFGALPEIASFLDGVKPVVLAVMLLAVTKLGKTAINNWRLLIIGIFVCTANFFGVSEIILLLVGGAIGMLLIGFHQELSPEESGVEQSANTKFQIPKAVFFLLITIAILFFIDANYSPSLSLGKLSIFFLKVASLLYGSGYVLIAFLQGELVDDFGWLTQQQLLDAIAIAQITPGPLLSSATFIGYLLLGIPGAIVATVSIFLPSFLFSAALISVVSQLRSFRWTSAFLDAVNTSSIALMAAVIVKLSQSVLIYWQSWVILLITFMISFRWKVNVIYLILGGAIVAWILFKF</sequence>
<evidence type="ECO:0000256" key="4">
    <source>
        <dbReference type="ARBA" id="ARBA00022692"/>
    </source>
</evidence>
<feature type="transmembrane region" description="Helical" evidence="7">
    <location>
        <begin position="74"/>
        <end position="93"/>
    </location>
</feature>
<name>A0A0V7ZHG8_9CYAN</name>
<organism evidence="8 10">
    <name type="scientific">Mastigocoleus testarum BC008</name>
    <dbReference type="NCBI Taxonomy" id="371196"/>
    <lineage>
        <taxon>Bacteria</taxon>
        <taxon>Bacillati</taxon>
        <taxon>Cyanobacteriota</taxon>
        <taxon>Cyanophyceae</taxon>
        <taxon>Nostocales</taxon>
        <taxon>Hapalosiphonaceae</taxon>
        <taxon>Mastigocoleus</taxon>
    </lineage>
</organism>
<keyword evidence="3" id="KW-1003">Cell membrane</keyword>
<evidence type="ECO:0000256" key="3">
    <source>
        <dbReference type="ARBA" id="ARBA00022475"/>
    </source>
</evidence>
<evidence type="ECO:0000256" key="6">
    <source>
        <dbReference type="ARBA" id="ARBA00023136"/>
    </source>
</evidence>
<keyword evidence="6 7" id="KW-0472">Membrane</keyword>
<dbReference type="AlphaFoldDB" id="A0A0V7ZHG8"/>
<dbReference type="PANTHER" id="PTHR33567">
    <property type="entry name" value="CHROMATE ION TRANSPORTER (EUROFUNG)"/>
    <property type="match status" value="1"/>
</dbReference>
<evidence type="ECO:0000256" key="7">
    <source>
        <dbReference type="SAM" id="Phobius"/>
    </source>
</evidence>
<dbReference type="GO" id="GO:0005886">
    <property type="term" value="C:plasma membrane"/>
    <property type="evidence" value="ECO:0007669"/>
    <property type="project" value="UniProtKB-SubCell"/>
</dbReference>
<feature type="transmembrane region" description="Helical" evidence="7">
    <location>
        <begin position="145"/>
        <end position="178"/>
    </location>
</feature>
<comment type="subcellular location">
    <subcellularLocation>
        <location evidence="1">Cell membrane</location>
        <topology evidence="1">Multi-pass membrane protein</topology>
    </subcellularLocation>
</comment>
<reference evidence="8 10" key="1">
    <citation type="journal article" date="2015" name="Genome Announc.">
        <title>Draft Genome of the Euendolithic (true boring) Cyanobacterium Mastigocoleus testarum strain BC008.</title>
        <authorList>
            <person name="Guida B.S."/>
            <person name="Garcia-Pichel F."/>
        </authorList>
    </citation>
    <scope>NUCLEOTIDE SEQUENCE [LARGE SCALE GENOMIC DNA]</scope>
    <source>
        <strain evidence="8 10">BC008</strain>
    </source>
</reference>
<feature type="transmembrane region" description="Helical" evidence="7">
    <location>
        <begin position="198"/>
        <end position="221"/>
    </location>
</feature>
<dbReference type="EMBL" id="LMTZ01000118">
    <property type="protein sequence ID" value="KST64768.1"/>
    <property type="molecule type" value="Genomic_DNA"/>
</dbReference>
<accession>A0A0V7ZHG8</accession>